<dbReference type="SUPFAM" id="SSF55811">
    <property type="entry name" value="Nudix"/>
    <property type="match status" value="1"/>
</dbReference>
<evidence type="ECO:0000313" key="3">
    <source>
        <dbReference type="Proteomes" id="UP000029488"/>
    </source>
</evidence>
<dbReference type="EMBL" id="CP007646">
    <property type="protein sequence ID" value="AIR10661.1"/>
    <property type="molecule type" value="Genomic_DNA"/>
</dbReference>
<evidence type="ECO:0000313" key="2">
    <source>
        <dbReference type="EMBL" id="AIR10661.1"/>
    </source>
</evidence>
<accession>A0A089QI51</accession>
<dbReference type="InterPro" id="IPR015797">
    <property type="entry name" value="NUDIX_hydrolase-like_dom_sf"/>
</dbReference>
<dbReference type="AlphaFoldDB" id="A0A089QI51"/>
<dbReference type="PROSITE" id="PS51462">
    <property type="entry name" value="NUDIX"/>
    <property type="match status" value="1"/>
</dbReference>
<dbReference type="Proteomes" id="UP000029488">
    <property type="component" value="Chromosome"/>
</dbReference>
<comment type="similarity">
    <text evidence="1">Belongs to the Nudix hydrolase family.</text>
</comment>
<reference evidence="2 3" key="1">
    <citation type="journal article" date="2014" name="BMC Genomics">
        <title>Unusual genome complexity in Lactobacillus salivarius JCM1046.</title>
        <authorList>
            <person name="Raftis E.J."/>
            <person name="Forde B.M."/>
            <person name="Claesson M.J."/>
            <person name="O'Toole P.W."/>
        </authorList>
    </citation>
    <scope>NUCLEOTIDE SEQUENCE [LARGE SCALE GENOMIC DNA]</scope>
    <source>
        <strain evidence="2 3">JCM1046</strain>
    </source>
</reference>
<dbReference type="CDD" id="cd03674">
    <property type="entry name" value="NUDIX_Hydrolase"/>
    <property type="match status" value="1"/>
</dbReference>
<proteinExistence type="inferred from homology"/>
<dbReference type="PANTHER" id="PTHR43736">
    <property type="entry name" value="ADP-RIBOSE PYROPHOSPHATASE"/>
    <property type="match status" value="1"/>
</dbReference>
<sequence>MNDLMSQLKSYIPFNEQEKQDKQLIIDQLANAKDIFTRKNKLAHFTVSAWIISHDKNKVLMAYHNIYQSWSWLGGHADGNSNLKQVILKEIQEESGLTDVKFLSDDIFSLEVLTVDGHEKRGEYVSSHLHLNITYLFEADTTMPLRIKPDENSQIAWLDLSSLDSKVREVWFNQRIYHKLIEKVNLLY</sequence>
<dbReference type="RefSeq" id="WP_034983734.1">
    <property type="nucleotide sequence ID" value="NZ_CP007646.1"/>
</dbReference>
<evidence type="ECO:0000256" key="1">
    <source>
        <dbReference type="ARBA" id="ARBA00005582"/>
    </source>
</evidence>
<keyword evidence="2" id="KW-0378">Hydrolase</keyword>
<dbReference type="PANTHER" id="PTHR43736:SF1">
    <property type="entry name" value="DIHYDRONEOPTERIN TRIPHOSPHATE DIPHOSPHATASE"/>
    <property type="match status" value="1"/>
</dbReference>
<dbReference type="KEGG" id="lsj:LSJ_0985"/>
<name>A0A089QI51_9LACO</name>
<protein>
    <submittedName>
        <fullName evidence="2">Phosphohydrolase, MutT/nudix family protein</fullName>
    </submittedName>
</protein>
<dbReference type="Pfam" id="PF00293">
    <property type="entry name" value="NUDIX"/>
    <property type="match status" value="1"/>
</dbReference>
<gene>
    <name evidence="2" type="ORF">LSJ_0985</name>
</gene>
<organism evidence="2 3">
    <name type="scientific">Ligilactobacillus salivarius</name>
    <dbReference type="NCBI Taxonomy" id="1624"/>
    <lineage>
        <taxon>Bacteria</taxon>
        <taxon>Bacillati</taxon>
        <taxon>Bacillota</taxon>
        <taxon>Bacilli</taxon>
        <taxon>Lactobacillales</taxon>
        <taxon>Lactobacillaceae</taxon>
        <taxon>Ligilactobacillus</taxon>
    </lineage>
</organism>
<dbReference type="GO" id="GO:0016787">
    <property type="term" value="F:hydrolase activity"/>
    <property type="evidence" value="ECO:0007669"/>
    <property type="project" value="UniProtKB-KW"/>
</dbReference>
<dbReference type="Gene3D" id="3.90.79.10">
    <property type="entry name" value="Nucleoside Triphosphate Pyrophosphohydrolase"/>
    <property type="match status" value="1"/>
</dbReference>
<dbReference type="InterPro" id="IPR000086">
    <property type="entry name" value="NUDIX_hydrolase_dom"/>
</dbReference>